<keyword evidence="1" id="KW-0732">Signal</keyword>
<feature type="signal peptide" evidence="1">
    <location>
        <begin position="1"/>
        <end position="19"/>
    </location>
</feature>
<dbReference type="EMBL" id="FRBK01000020">
    <property type="protein sequence ID" value="SHN12497.1"/>
    <property type="molecule type" value="Genomic_DNA"/>
</dbReference>
<dbReference type="PROSITE" id="PS51257">
    <property type="entry name" value="PROKAR_LIPOPROTEIN"/>
    <property type="match status" value="1"/>
</dbReference>
<evidence type="ECO:0000313" key="3">
    <source>
        <dbReference type="Proteomes" id="UP000184388"/>
    </source>
</evidence>
<evidence type="ECO:0000256" key="1">
    <source>
        <dbReference type="SAM" id="SignalP"/>
    </source>
</evidence>
<accession>A0A9X8N635</accession>
<comment type="caution">
    <text evidence="2">The sequence shown here is derived from an EMBL/GenBank/DDBJ whole genome shotgun (WGS) entry which is preliminary data.</text>
</comment>
<gene>
    <name evidence="2" type="ORF">SAMN05216268_12084</name>
</gene>
<proteinExistence type="predicted"/>
<sequence>MRRGSRSAVIGAICICALAACSHGGDQASATVFNPSQLSQAMPSKLGAPHGWRGSEPVVYQGSEALKYCGYQELACSGVTAMGNSHYEAQNSEADSGPRLRFTLLAYDGDSNAKAGMKGVVASVHKQDAKSKALSIQSGADETDAYTTGDSSSAVMRVGTVVAYVAGVHVTKPADLQKFAKLQVERIKTAAGGKNPDA</sequence>
<protein>
    <recommendedName>
        <fullName evidence="4">DUF3558 domain-containing protein</fullName>
    </recommendedName>
</protein>
<organism evidence="2 3">
    <name type="scientific">Streptomyces yunnanensis</name>
    <dbReference type="NCBI Taxonomy" id="156453"/>
    <lineage>
        <taxon>Bacteria</taxon>
        <taxon>Bacillati</taxon>
        <taxon>Actinomycetota</taxon>
        <taxon>Actinomycetes</taxon>
        <taxon>Kitasatosporales</taxon>
        <taxon>Streptomycetaceae</taxon>
        <taxon>Streptomyces</taxon>
    </lineage>
</organism>
<name>A0A9X8N635_9ACTN</name>
<dbReference type="AlphaFoldDB" id="A0A9X8N635"/>
<evidence type="ECO:0000313" key="2">
    <source>
        <dbReference type="EMBL" id="SHN12497.1"/>
    </source>
</evidence>
<dbReference type="Proteomes" id="UP000184388">
    <property type="component" value="Unassembled WGS sequence"/>
</dbReference>
<feature type="chain" id="PRO_5040962449" description="DUF3558 domain-containing protein" evidence="1">
    <location>
        <begin position="20"/>
        <end position="198"/>
    </location>
</feature>
<evidence type="ECO:0008006" key="4">
    <source>
        <dbReference type="Google" id="ProtNLM"/>
    </source>
</evidence>
<reference evidence="3" key="1">
    <citation type="submission" date="2016-11" db="EMBL/GenBank/DDBJ databases">
        <authorList>
            <person name="Jaros S."/>
            <person name="Januszkiewicz K."/>
            <person name="Wedrychowicz H."/>
        </authorList>
    </citation>
    <scope>NUCLEOTIDE SEQUENCE [LARGE SCALE GENOMIC DNA]</scope>
    <source>
        <strain evidence="3">CGMCC 4.3555</strain>
    </source>
</reference>